<dbReference type="Proteomes" id="UP000295680">
    <property type="component" value="Unassembled WGS sequence"/>
</dbReference>
<dbReference type="PANTHER" id="PTHR43133">
    <property type="entry name" value="RNA POLYMERASE ECF-TYPE SIGMA FACTO"/>
    <property type="match status" value="1"/>
</dbReference>
<keyword evidence="2" id="KW-0805">Transcription regulation</keyword>
<feature type="domain" description="RNA polymerase sigma factor 70 region 4 type 2" evidence="6">
    <location>
        <begin position="101"/>
        <end position="152"/>
    </location>
</feature>
<protein>
    <submittedName>
        <fullName evidence="7">RNA polymerase sigma-70 factor (Sigma-E family)</fullName>
    </submittedName>
</protein>
<comment type="caution">
    <text evidence="7">The sequence shown here is derived from an EMBL/GenBank/DDBJ whole genome shotgun (WGS) entry which is preliminary data.</text>
</comment>
<dbReference type="InterPro" id="IPR014284">
    <property type="entry name" value="RNA_pol_sigma-70_dom"/>
</dbReference>
<accession>A0A4R2J0P6</accession>
<evidence type="ECO:0000313" key="8">
    <source>
        <dbReference type="Proteomes" id="UP000295680"/>
    </source>
</evidence>
<name>A0A4R2J0P6_9PSEU</name>
<evidence type="ECO:0000256" key="5">
    <source>
        <dbReference type="ARBA" id="ARBA00023163"/>
    </source>
</evidence>
<dbReference type="GO" id="GO:0006352">
    <property type="term" value="P:DNA-templated transcription initiation"/>
    <property type="evidence" value="ECO:0007669"/>
    <property type="project" value="InterPro"/>
</dbReference>
<dbReference type="InterPro" id="IPR013325">
    <property type="entry name" value="RNA_pol_sigma_r2"/>
</dbReference>
<dbReference type="InterPro" id="IPR014325">
    <property type="entry name" value="RNA_pol_sigma-E_actinobac"/>
</dbReference>
<keyword evidence="8" id="KW-1185">Reference proteome</keyword>
<dbReference type="AlphaFoldDB" id="A0A4R2J0P6"/>
<evidence type="ECO:0000313" key="7">
    <source>
        <dbReference type="EMBL" id="TCO48805.1"/>
    </source>
</evidence>
<dbReference type="NCBIfam" id="TIGR02937">
    <property type="entry name" value="sigma70-ECF"/>
    <property type="match status" value="1"/>
</dbReference>
<dbReference type="Gene3D" id="1.10.10.10">
    <property type="entry name" value="Winged helix-like DNA-binding domain superfamily/Winged helix DNA-binding domain"/>
    <property type="match status" value="1"/>
</dbReference>
<dbReference type="Pfam" id="PF08281">
    <property type="entry name" value="Sigma70_r4_2"/>
    <property type="match status" value="1"/>
</dbReference>
<dbReference type="InterPro" id="IPR013249">
    <property type="entry name" value="RNA_pol_sigma70_r4_t2"/>
</dbReference>
<keyword evidence="4" id="KW-0238">DNA-binding</keyword>
<keyword evidence="3" id="KW-0731">Sigma factor</keyword>
<dbReference type="InterPro" id="IPR039425">
    <property type="entry name" value="RNA_pol_sigma-70-like"/>
</dbReference>
<evidence type="ECO:0000256" key="3">
    <source>
        <dbReference type="ARBA" id="ARBA00023082"/>
    </source>
</evidence>
<dbReference type="PANTHER" id="PTHR43133:SF50">
    <property type="entry name" value="ECF RNA POLYMERASE SIGMA FACTOR SIGM"/>
    <property type="match status" value="1"/>
</dbReference>
<reference evidence="7 8" key="1">
    <citation type="submission" date="2019-03" db="EMBL/GenBank/DDBJ databases">
        <title>Genomic Encyclopedia of Type Strains, Phase IV (KMG-IV): sequencing the most valuable type-strain genomes for metagenomic binning, comparative biology and taxonomic classification.</title>
        <authorList>
            <person name="Goeker M."/>
        </authorList>
    </citation>
    <scope>NUCLEOTIDE SEQUENCE [LARGE SCALE GENOMIC DNA]</scope>
    <source>
        <strain evidence="7 8">DSM 45934</strain>
    </source>
</reference>
<gene>
    <name evidence="7" type="ORF">EV192_11526</name>
</gene>
<dbReference type="Gene3D" id="1.10.1740.10">
    <property type="match status" value="1"/>
</dbReference>
<dbReference type="SUPFAM" id="SSF88659">
    <property type="entry name" value="Sigma3 and sigma4 domains of RNA polymerase sigma factors"/>
    <property type="match status" value="1"/>
</dbReference>
<dbReference type="CDD" id="cd06171">
    <property type="entry name" value="Sigma70_r4"/>
    <property type="match status" value="1"/>
</dbReference>
<organism evidence="7 8">
    <name type="scientific">Actinocrispum wychmicini</name>
    <dbReference type="NCBI Taxonomy" id="1213861"/>
    <lineage>
        <taxon>Bacteria</taxon>
        <taxon>Bacillati</taxon>
        <taxon>Actinomycetota</taxon>
        <taxon>Actinomycetes</taxon>
        <taxon>Pseudonocardiales</taxon>
        <taxon>Pseudonocardiaceae</taxon>
        <taxon>Actinocrispum</taxon>
    </lineage>
</organism>
<evidence type="ECO:0000259" key="6">
    <source>
        <dbReference type="Pfam" id="PF08281"/>
    </source>
</evidence>
<dbReference type="OrthoDB" id="3692620at2"/>
<evidence type="ECO:0000256" key="1">
    <source>
        <dbReference type="ARBA" id="ARBA00010641"/>
    </source>
</evidence>
<proteinExistence type="inferred from homology"/>
<dbReference type="RefSeq" id="WP_132125169.1">
    <property type="nucleotide sequence ID" value="NZ_SLWS01000015.1"/>
</dbReference>
<dbReference type="InterPro" id="IPR036388">
    <property type="entry name" value="WH-like_DNA-bd_sf"/>
</dbReference>
<evidence type="ECO:0000256" key="4">
    <source>
        <dbReference type="ARBA" id="ARBA00023125"/>
    </source>
</evidence>
<dbReference type="GO" id="GO:0003677">
    <property type="term" value="F:DNA binding"/>
    <property type="evidence" value="ECO:0007669"/>
    <property type="project" value="UniProtKB-KW"/>
</dbReference>
<dbReference type="GO" id="GO:0016987">
    <property type="term" value="F:sigma factor activity"/>
    <property type="evidence" value="ECO:0007669"/>
    <property type="project" value="UniProtKB-KW"/>
</dbReference>
<dbReference type="EMBL" id="SLWS01000015">
    <property type="protein sequence ID" value="TCO48805.1"/>
    <property type="molecule type" value="Genomic_DNA"/>
</dbReference>
<comment type="similarity">
    <text evidence="1">Belongs to the sigma-70 factor family. ECF subfamily.</text>
</comment>
<evidence type="ECO:0000256" key="2">
    <source>
        <dbReference type="ARBA" id="ARBA00023015"/>
    </source>
</evidence>
<keyword evidence="5" id="KW-0804">Transcription</keyword>
<sequence length="168" mass="18868">MGGTEDFDGYVADAWPRLLRSAWLLTGDWYLAEDLLQTALAKTYPRWRKVAGDHPDGYVRRILLTTYLSLWRRKWRGEIPTAELPDHPGTDEHAASDLRSALADVLRGLPRQQRAVLMLRFHCDLTEADTARVLGIGVGTVKSHTARALESLRARPGLRELLTEGALP</sequence>
<dbReference type="NCBIfam" id="TIGR02983">
    <property type="entry name" value="SigE-fam_strep"/>
    <property type="match status" value="1"/>
</dbReference>
<dbReference type="SUPFAM" id="SSF88946">
    <property type="entry name" value="Sigma2 domain of RNA polymerase sigma factors"/>
    <property type="match status" value="1"/>
</dbReference>
<dbReference type="InterPro" id="IPR013324">
    <property type="entry name" value="RNA_pol_sigma_r3/r4-like"/>
</dbReference>